<dbReference type="GO" id="GO:0003676">
    <property type="term" value="F:nucleic acid binding"/>
    <property type="evidence" value="ECO:0007669"/>
    <property type="project" value="InterPro"/>
</dbReference>
<dbReference type="InterPro" id="IPR007201">
    <property type="entry name" value="Mei2-like_Rrm_C"/>
</dbReference>
<evidence type="ECO:0000256" key="1">
    <source>
        <dbReference type="SAM" id="MobiDB-lite"/>
    </source>
</evidence>
<dbReference type="SUPFAM" id="SSF54928">
    <property type="entry name" value="RNA-binding domain, RBD"/>
    <property type="match status" value="1"/>
</dbReference>
<keyword evidence="4" id="KW-1185">Reference proteome</keyword>
<dbReference type="Pfam" id="PF04059">
    <property type="entry name" value="RRM_2"/>
    <property type="match status" value="1"/>
</dbReference>
<reference evidence="3 4" key="1">
    <citation type="journal article" date="2014" name="BMC Genomics">
        <title>Genome sequencing of four Aureobasidium pullulans varieties: biotechnological potential, stress tolerance, and description of new species.</title>
        <authorList>
            <person name="Gostin Ar C."/>
            <person name="Ohm R.A."/>
            <person name="Kogej T."/>
            <person name="Sonjak S."/>
            <person name="Turk M."/>
            <person name="Zajc J."/>
            <person name="Zalar P."/>
            <person name="Grube M."/>
            <person name="Sun H."/>
            <person name="Han J."/>
            <person name="Sharma A."/>
            <person name="Chiniquy J."/>
            <person name="Ngan C.Y."/>
            <person name="Lipzen A."/>
            <person name="Barry K."/>
            <person name="Grigoriev I.V."/>
            <person name="Gunde-Cimerman N."/>
        </authorList>
    </citation>
    <scope>NUCLEOTIDE SEQUENCE [LARGE SCALE GENOMIC DNA]</scope>
    <source>
        <strain evidence="3 4">CBS 147.97</strain>
    </source>
</reference>
<dbReference type="InterPro" id="IPR035979">
    <property type="entry name" value="RBD_domain_sf"/>
</dbReference>
<accession>A0A074WN48</accession>
<dbReference type="AlphaFoldDB" id="A0A074WN48"/>
<feature type="domain" description="Mei2-like C-terminal RNA recognition motif" evidence="2">
    <location>
        <begin position="1"/>
        <end position="93"/>
    </location>
</feature>
<dbReference type="EMBL" id="KL584715">
    <property type="protein sequence ID" value="KEQ71137.1"/>
    <property type="molecule type" value="Genomic_DNA"/>
</dbReference>
<evidence type="ECO:0000259" key="2">
    <source>
        <dbReference type="Pfam" id="PF04059"/>
    </source>
</evidence>
<organism evidence="3 4">
    <name type="scientific">Aureobasidium namibiae CBS 147.97</name>
    <dbReference type="NCBI Taxonomy" id="1043004"/>
    <lineage>
        <taxon>Eukaryota</taxon>
        <taxon>Fungi</taxon>
        <taxon>Dikarya</taxon>
        <taxon>Ascomycota</taxon>
        <taxon>Pezizomycotina</taxon>
        <taxon>Dothideomycetes</taxon>
        <taxon>Dothideomycetidae</taxon>
        <taxon>Dothideales</taxon>
        <taxon>Saccotheciaceae</taxon>
        <taxon>Aureobasidium</taxon>
    </lineage>
</organism>
<proteinExistence type="predicted"/>
<sequence>MLRNIPNRVDFEDLKLFLDETSGGHYDFSYLRIDFSNNLNVGYAFVNFVRPEFITNFVERRVGKEWNMYGSLKKCEVSYATIQGIDCLLAKFRNSVVMEEIPRYRPKLWYHVDSQDLPTIGGLPDLDAIGTEVAFPPPNNEQKRRRSRDNAGTIGLFPPRRGRGGYGSNYREGQYDRGTSFAIAEERQIEEQRQLRYNERRAIGYHGNDRVHHHYGYRNRGGYHQQLRFRNGRNYDDEEDDYFDENDPSFRRGNRHFDYRR</sequence>
<dbReference type="HOGENOM" id="CLU_066032_0_0_1"/>
<dbReference type="STRING" id="1043004.A0A074WN48"/>
<dbReference type="GeneID" id="25411531"/>
<dbReference type="Proteomes" id="UP000027730">
    <property type="component" value="Unassembled WGS sequence"/>
</dbReference>
<dbReference type="OrthoDB" id="417481at2759"/>
<feature type="region of interest" description="Disordered" evidence="1">
    <location>
        <begin position="239"/>
        <end position="261"/>
    </location>
</feature>
<feature type="region of interest" description="Disordered" evidence="1">
    <location>
        <begin position="134"/>
        <end position="171"/>
    </location>
</feature>
<evidence type="ECO:0000313" key="4">
    <source>
        <dbReference type="Proteomes" id="UP000027730"/>
    </source>
</evidence>
<name>A0A074WN48_9PEZI</name>
<dbReference type="RefSeq" id="XP_013425110.1">
    <property type="nucleotide sequence ID" value="XM_013569656.1"/>
</dbReference>
<gene>
    <name evidence="3" type="ORF">M436DRAFT_52047</name>
</gene>
<evidence type="ECO:0000313" key="3">
    <source>
        <dbReference type="EMBL" id="KEQ71137.1"/>
    </source>
</evidence>
<protein>
    <recommendedName>
        <fullName evidence="2">Mei2-like C-terminal RNA recognition motif domain-containing protein</fullName>
    </recommendedName>
</protein>